<gene>
    <name evidence="12" type="primary">ppk1</name>
    <name evidence="6" type="synonym">ppk</name>
    <name evidence="12" type="ORF">QJ522_02145</name>
</gene>
<keyword evidence="4 6" id="KW-0418">Kinase</keyword>
<keyword evidence="5 6" id="KW-0067">ATP-binding</keyword>
<dbReference type="Proteomes" id="UP001431776">
    <property type="component" value="Unassembled WGS sequence"/>
</dbReference>
<protein>
    <recommendedName>
        <fullName evidence="6 7">Polyphosphate kinase</fullName>
        <ecNumber evidence="6 7">2.7.4.1</ecNumber>
    </recommendedName>
    <alternativeName>
        <fullName evidence="6">ATP-polyphosphate phosphotransferase</fullName>
    </alternativeName>
    <alternativeName>
        <fullName evidence="6">Polyphosphoric acid kinase</fullName>
    </alternativeName>
</protein>
<dbReference type="AlphaFoldDB" id="A0AAW6TTB1"/>
<name>A0AAW6TTB1_9BACT</name>
<dbReference type="RefSeq" id="WP_349243242.1">
    <property type="nucleotide sequence ID" value="NZ_JASCXX010000002.1"/>
</dbReference>
<keyword evidence="1 6" id="KW-0597">Phosphoprotein</keyword>
<feature type="binding site" evidence="6">
    <location>
        <position position="51"/>
    </location>
    <ligand>
        <name>ATP</name>
        <dbReference type="ChEBI" id="CHEBI:30616"/>
    </ligand>
</feature>
<evidence type="ECO:0000256" key="1">
    <source>
        <dbReference type="ARBA" id="ARBA00022553"/>
    </source>
</evidence>
<dbReference type="SUPFAM" id="SSF56024">
    <property type="entry name" value="Phospholipase D/nuclease"/>
    <property type="match status" value="2"/>
</dbReference>
<dbReference type="Pfam" id="PF02503">
    <property type="entry name" value="PP_kinase"/>
    <property type="match status" value="1"/>
</dbReference>
<comment type="catalytic activity">
    <reaction evidence="6 7">
        <text>[phosphate](n) + ATP = [phosphate](n+1) + ADP</text>
        <dbReference type="Rhea" id="RHEA:19573"/>
        <dbReference type="Rhea" id="RHEA-COMP:9859"/>
        <dbReference type="Rhea" id="RHEA-COMP:14280"/>
        <dbReference type="ChEBI" id="CHEBI:16838"/>
        <dbReference type="ChEBI" id="CHEBI:30616"/>
        <dbReference type="ChEBI" id="CHEBI:456216"/>
        <dbReference type="EC" id="2.7.4.1"/>
    </reaction>
</comment>
<keyword evidence="6" id="KW-0460">Magnesium</keyword>
<dbReference type="GO" id="GO:0006799">
    <property type="term" value="P:polyphosphate biosynthetic process"/>
    <property type="evidence" value="ECO:0007669"/>
    <property type="project" value="UniProtKB-UniRule"/>
</dbReference>
<dbReference type="InterPro" id="IPR024953">
    <property type="entry name" value="PP_kinase_middle"/>
</dbReference>
<evidence type="ECO:0000259" key="11">
    <source>
        <dbReference type="Pfam" id="PF17941"/>
    </source>
</evidence>
<dbReference type="InterPro" id="IPR036832">
    <property type="entry name" value="PPK_N_dom_sf"/>
</dbReference>
<dbReference type="EMBL" id="JASCXX010000002">
    <property type="protein sequence ID" value="MDI6447830.1"/>
    <property type="molecule type" value="Genomic_DNA"/>
</dbReference>
<dbReference type="Pfam" id="PF13090">
    <property type="entry name" value="PP_kinase_C"/>
    <property type="match status" value="1"/>
</dbReference>
<dbReference type="GO" id="GO:0008976">
    <property type="term" value="F:polyphosphate kinase activity"/>
    <property type="evidence" value="ECO:0007669"/>
    <property type="project" value="UniProtKB-UniRule"/>
</dbReference>
<evidence type="ECO:0000259" key="10">
    <source>
        <dbReference type="Pfam" id="PF13090"/>
    </source>
</evidence>
<proteinExistence type="inferred from homology"/>
<evidence type="ECO:0000256" key="3">
    <source>
        <dbReference type="ARBA" id="ARBA00022741"/>
    </source>
</evidence>
<keyword evidence="2 6" id="KW-0808">Transferase</keyword>
<feature type="domain" description="Polyphosphate kinase C-terminal" evidence="11">
    <location>
        <begin position="336"/>
        <end position="497"/>
    </location>
</feature>
<evidence type="ECO:0000256" key="6">
    <source>
        <dbReference type="HAMAP-Rule" id="MF_00347"/>
    </source>
</evidence>
<feature type="domain" description="Polyphosphate kinase middle" evidence="8">
    <location>
        <begin position="126"/>
        <end position="306"/>
    </location>
</feature>
<dbReference type="InterPro" id="IPR003414">
    <property type="entry name" value="PP_kinase"/>
</dbReference>
<dbReference type="InterPro" id="IPR041108">
    <property type="entry name" value="PP_kinase_C_1"/>
</dbReference>
<dbReference type="NCBIfam" id="NF003918">
    <property type="entry name" value="PRK05443.1-2"/>
    <property type="match status" value="1"/>
</dbReference>
<evidence type="ECO:0000256" key="7">
    <source>
        <dbReference type="RuleBase" id="RU003800"/>
    </source>
</evidence>
<evidence type="ECO:0000256" key="4">
    <source>
        <dbReference type="ARBA" id="ARBA00022777"/>
    </source>
</evidence>
<dbReference type="Gene3D" id="3.30.870.10">
    <property type="entry name" value="Endonuclease Chain A"/>
    <property type="match status" value="2"/>
</dbReference>
<dbReference type="InterPro" id="IPR025200">
    <property type="entry name" value="PPK_C_dom2"/>
</dbReference>
<dbReference type="PANTHER" id="PTHR30218">
    <property type="entry name" value="POLYPHOSPHATE KINASE"/>
    <property type="match status" value="1"/>
</dbReference>
<dbReference type="Gene3D" id="3.30.1840.10">
    <property type="entry name" value="Polyphosphate kinase middle domain"/>
    <property type="match status" value="1"/>
</dbReference>
<evidence type="ECO:0000256" key="5">
    <source>
        <dbReference type="ARBA" id="ARBA00022840"/>
    </source>
</evidence>
<comment type="function">
    <text evidence="6 7">Catalyzes the reversible transfer of the terminal phosphate of ATP to form a long-chain polyphosphate (polyP).</text>
</comment>
<dbReference type="SUPFAM" id="SSF140356">
    <property type="entry name" value="PPK N-terminal domain-like"/>
    <property type="match status" value="1"/>
</dbReference>
<sequence>MAKKKDLKSAEWFINRELSWLEFNDRVLQEGRSRDVPLGERLKFLSIVSSNLDEFFMIRVAGLKQQKAAGVRKKDASGLTPAQQLFFISGKVQEMVAQQTAAVAEAFEELKAHDFQLVRRDEWTPKQRQFLARFFASEMLAVLTPLAVEELDPCPLLPGLQLFVALLVCTSRSEASPQKLVVVPVPVSLPRFVNIPAEKGVYVAPLEEVLLDNARAMFGGCRIGRAAVFRITRDADVAIQEDEAPDLLSTVQDAVHARKHRGVIRLEISARPDSRIKQWLTSTLRLLHHDVYEIDGLLDARALMQLLDVPPVQGLCAAEWPPQEPADLIGAEELWPALQGRDVMLFHPYERFDPVVEMVQSAAEDPSVLAIKQTLYRTSGQSPVVGALARAAENGKEVTVLVELKARFDEAKNVNWARQLEDAGCHVIYGIAGFKTHAKALLVIRREAARIRRYVHLGTGNYNDRTARLYSDIGLMTSDDELASDVAAFFNLLTGLSEAVEWQRLVIAPTDLRTKLGELIEREIRVSTPDRPGLIMAKINSLEDKGICQALYAASQAGVDVQLNVRGICCLRPGVKGLSERIAVRSIVDRYLEHARVFYFANGGHEEVYLSSADWMRRNLDRRLELLFPVRDARIRRRLTGILRMFFRDNVKAWELLSDGQYRRVTRKGRAVRAQETFYRDAVAAVRSAERATGTFRPLTRPK</sequence>
<dbReference type="NCBIfam" id="NF003917">
    <property type="entry name" value="PRK05443.1-1"/>
    <property type="match status" value="1"/>
</dbReference>
<feature type="binding site" evidence="6">
    <location>
        <position position="377"/>
    </location>
    <ligand>
        <name>Mg(2+)</name>
        <dbReference type="ChEBI" id="CHEBI:18420"/>
    </ligand>
</feature>
<dbReference type="HAMAP" id="MF_00347">
    <property type="entry name" value="Polyphosphate_kinase"/>
    <property type="match status" value="1"/>
</dbReference>
<feature type="domain" description="Polyphosphate kinase C-terminal" evidence="10">
    <location>
        <begin position="505"/>
        <end position="675"/>
    </location>
</feature>
<dbReference type="EC" id="2.7.4.1" evidence="6 7"/>
<dbReference type="CDD" id="cd09168">
    <property type="entry name" value="PLDc_PaPPK1_C2_like"/>
    <property type="match status" value="1"/>
</dbReference>
<evidence type="ECO:0000313" key="13">
    <source>
        <dbReference type="Proteomes" id="UP001431776"/>
    </source>
</evidence>
<dbReference type="PANTHER" id="PTHR30218:SF0">
    <property type="entry name" value="POLYPHOSPHATE KINASE"/>
    <property type="match status" value="1"/>
</dbReference>
<comment type="cofactor">
    <cofactor evidence="6">
        <name>Mg(2+)</name>
        <dbReference type="ChEBI" id="CHEBI:18420"/>
    </cofactor>
</comment>
<organism evidence="12 13">
    <name type="scientific">Anaerobaca lacustris</name>
    <dbReference type="NCBI Taxonomy" id="3044600"/>
    <lineage>
        <taxon>Bacteria</taxon>
        <taxon>Pseudomonadati</taxon>
        <taxon>Planctomycetota</taxon>
        <taxon>Phycisphaerae</taxon>
        <taxon>Sedimentisphaerales</taxon>
        <taxon>Anaerobacaceae</taxon>
        <taxon>Anaerobaca</taxon>
    </lineage>
</organism>
<evidence type="ECO:0000256" key="2">
    <source>
        <dbReference type="ARBA" id="ARBA00022679"/>
    </source>
</evidence>
<dbReference type="Pfam" id="PF17941">
    <property type="entry name" value="PP_kinase_C_1"/>
    <property type="match status" value="1"/>
</dbReference>
<comment type="PTM">
    <text evidence="6 7">An intermediate of this reaction is the autophosphorylated ppk in which a phosphate is covalently linked to a histidine residue through a N-P bond.</text>
</comment>
<evidence type="ECO:0000259" key="8">
    <source>
        <dbReference type="Pfam" id="PF02503"/>
    </source>
</evidence>
<dbReference type="NCBIfam" id="NF003921">
    <property type="entry name" value="PRK05443.2-2"/>
    <property type="match status" value="1"/>
</dbReference>
<keyword evidence="6" id="KW-0479">Metal-binding</keyword>
<dbReference type="GO" id="GO:0005524">
    <property type="term" value="F:ATP binding"/>
    <property type="evidence" value="ECO:0007669"/>
    <property type="project" value="UniProtKB-KW"/>
</dbReference>
<feature type="binding site" evidence="6">
    <location>
        <position position="566"/>
    </location>
    <ligand>
        <name>ATP</name>
        <dbReference type="ChEBI" id="CHEBI:30616"/>
    </ligand>
</feature>
<dbReference type="SUPFAM" id="SSF143724">
    <property type="entry name" value="PHP14-like"/>
    <property type="match status" value="1"/>
</dbReference>
<comment type="similarity">
    <text evidence="6 7">Belongs to the polyphosphate kinase 1 (PPK1) family.</text>
</comment>
<dbReference type="Gene3D" id="1.20.58.310">
    <property type="entry name" value="Polyphosphate kinase N-terminal domain"/>
    <property type="match status" value="1"/>
</dbReference>
<accession>A0AAW6TTB1</accession>
<dbReference type="PIRSF" id="PIRSF015589">
    <property type="entry name" value="PP_kinase"/>
    <property type="match status" value="1"/>
</dbReference>
<feature type="binding site" evidence="6">
    <location>
        <position position="407"/>
    </location>
    <ligand>
        <name>Mg(2+)</name>
        <dbReference type="ChEBI" id="CHEBI:18420"/>
    </ligand>
</feature>
<keyword evidence="3 6" id="KW-0547">Nucleotide-binding</keyword>
<dbReference type="NCBIfam" id="TIGR03705">
    <property type="entry name" value="poly_P_kin"/>
    <property type="match status" value="1"/>
</dbReference>
<evidence type="ECO:0000313" key="12">
    <source>
        <dbReference type="EMBL" id="MDI6447830.1"/>
    </source>
</evidence>
<feature type="binding site" evidence="6">
    <location>
        <position position="470"/>
    </location>
    <ligand>
        <name>ATP</name>
        <dbReference type="ChEBI" id="CHEBI:30616"/>
    </ligand>
</feature>
<feature type="binding site" evidence="6">
    <location>
        <position position="594"/>
    </location>
    <ligand>
        <name>ATP</name>
        <dbReference type="ChEBI" id="CHEBI:30616"/>
    </ligand>
</feature>
<feature type="domain" description="Polyphosphate kinase N-terminal" evidence="9">
    <location>
        <begin position="13"/>
        <end position="117"/>
    </location>
</feature>
<dbReference type="Pfam" id="PF13089">
    <property type="entry name" value="PP_kinase_N"/>
    <property type="match status" value="1"/>
</dbReference>
<feature type="active site" description="Phosphohistidine intermediate" evidence="6">
    <location>
        <position position="437"/>
    </location>
</feature>
<dbReference type="GO" id="GO:0046872">
    <property type="term" value="F:metal ion binding"/>
    <property type="evidence" value="ECO:0007669"/>
    <property type="project" value="UniProtKB-KW"/>
</dbReference>
<comment type="caution">
    <text evidence="12">The sequence shown here is derived from an EMBL/GenBank/DDBJ whole genome shotgun (WGS) entry which is preliminary data.</text>
</comment>
<dbReference type="GO" id="GO:0009358">
    <property type="term" value="C:polyphosphate kinase complex"/>
    <property type="evidence" value="ECO:0007669"/>
    <property type="project" value="InterPro"/>
</dbReference>
<dbReference type="InterPro" id="IPR025198">
    <property type="entry name" value="PPK_N_dom"/>
</dbReference>
<reference evidence="12" key="1">
    <citation type="submission" date="2023-05" db="EMBL/GenBank/DDBJ databases">
        <title>Anaerotaeda fermentans gen. nov., sp. nov., a novel anaerobic planctomycete of the new family within the order Sedimentisphaerales isolated from Taman Peninsula, Russia.</title>
        <authorList>
            <person name="Khomyakova M.A."/>
            <person name="Merkel A.Y."/>
            <person name="Slobodkin A.I."/>
        </authorList>
    </citation>
    <scope>NUCLEOTIDE SEQUENCE</scope>
    <source>
        <strain evidence="12">M17dextr</strain>
    </source>
</reference>
<dbReference type="InterPro" id="IPR036830">
    <property type="entry name" value="PP_kinase_middle_dom_sf"/>
</dbReference>
<evidence type="ECO:0000259" key="9">
    <source>
        <dbReference type="Pfam" id="PF13089"/>
    </source>
</evidence>
<keyword evidence="13" id="KW-1185">Reference proteome</keyword>